<reference evidence="1" key="1">
    <citation type="submission" date="2021-11" db="EMBL/GenBank/DDBJ databases">
        <title>Streptomyces corallinus and Kineosporia corallina sp. nov., two new coral-derived marine actinobacteria.</title>
        <authorList>
            <person name="Buangrab K."/>
            <person name="Sutthacheep M."/>
            <person name="Yeemin T."/>
            <person name="Harunari E."/>
            <person name="Igarashi Y."/>
            <person name="Sripreechasak P."/>
            <person name="Kanchanasin P."/>
            <person name="Tanasupawat S."/>
            <person name="Phongsopitanun W."/>
        </authorList>
    </citation>
    <scope>NUCLEOTIDE SEQUENCE</scope>
    <source>
        <strain evidence="1">JCM 31032</strain>
    </source>
</reference>
<keyword evidence="2" id="KW-1185">Reference proteome</keyword>
<sequence>MTWRREHPEYERDPWIDHVEPSVFPHPATQLADAIADSVLDAVSGFSAEGDDVAVLVLVAT</sequence>
<dbReference type="AlphaFoldDB" id="A0A9X1N909"/>
<protein>
    <submittedName>
        <fullName evidence="1">Uncharacterized protein</fullName>
    </submittedName>
</protein>
<gene>
    <name evidence="1" type="ORF">LR394_01175</name>
</gene>
<comment type="caution">
    <text evidence="1">The sequence shown here is derived from an EMBL/GenBank/DDBJ whole genome shotgun (WGS) entry which is preliminary data.</text>
</comment>
<evidence type="ECO:0000313" key="1">
    <source>
        <dbReference type="EMBL" id="MCD5309494.1"/>
    </source>
</evidence>
<name>A0A9X1N909_9ACTN</name>
<evidence type="ECO:0000313" key="2">
    <source>
        <dbReference type="Proteomes" id="UP001138997"/>
    </source>
</evidence>
<accession>A0A9X1N909</accession>
<dbReference type="EMBL" id="JAJOMB010000001">
    <property type="protein sequence ID" value="MCD5309494.1"/>
    <property type="molecule type" value="Genomic_DNA"/>
</dbReference>
<dbReference type="RefSeq" id="WP_231438419.1">
    <property type="nucleotide sequence ID" value="NZ_JAJOMB010000001.1"/>
</dbReference>
<dbReference type="Proteomes" id="UP001138997">
    <property type="component" value="Unassembled WGS sequence"/>
</dbReference>
<organism evidence="1 2">
    <name type="scientific">Kineosporia babensis</name>
    <dbReference type="NCBI Taxonomy" id="499548"/>
    <lineage>
        <taxon>Bacteria</taxon>
        <taxon>Bacillati</taxon>
        <taxon>Actinomycetota</taxon>
        <taxon>Actinomycetes</taxon>
        <taxon>Kineosporiales</taxon>
        <taxon>Kineosporiaceae</taxon>
        <taxon>Kineosporia</taxon>
    </lineage>
</organism>
<proteinExistence type="predicted"/>